<dbReference type="EMBL" id="SNSC02000006">
    <property type="protein sequence ID" value="TID23592.1"/>
    <property type="molecule type" value="Genomic_DNA"/>
</dbReference>
<accession>A0A4Z1PM53</accession>
<dbReference type="GO" id="GO:0016787">
    <property type="term" value="F:hydrolase activity"/>
    <property type="evidence" value="ECO:0007669"/>
    <property type="project" value="UniProtKB-KW"/>
</dbReference>
<name>A0A4Z1PM53_9PEZI</name>
<protein>
    <submittedName>
        <fullName evidence="2">Hydrolase CocE/NonD family protein</fullName>
    </submittedName>
</protein>
<keyword evidence="2" id="KW-0378">Hydrolase</keyword>
<gene>
    <name evidence="2" type="ORF">E6O75_ATG03228</name>
</gene>
<keyword evidence="3" id="KW-1185">Reference proteome</keyword>
<evidence type="ECO:0000313" key="2">
    <source>
        <dbReference type="EMBL" id="TID23592.1"/>
    </source>
</evidence>
<feature type="compositionally biased region" description="Basic and acidic residues" evidence="1">
    <location>
        <begin position="20"/>
        <end position="33"/>
    </location>
</feature>
<organism evidence="2 3">
    <name type="scientific">Venturia nashicola</name>
    <dbReference type="NCBI Taxonomy" id="86259"/>
    <lineage>
        <taxon>Eukaryota</taxon>
        <taxon>Fungi</taxon>
        <taxon>Dikarya</taxon>
        <taxon>Ascomycota</taxon>
        <taxon>Pezizomycotina</taxon>
        <taxon>Dothideomycetes</taxon>
        <taxon>Pleosporomycetidae</taxon>
        <taxon>Venturiales</taxon>
        <taxon>Venturiaceae</taxon>
        <taxon>Venturia</taxon>
    </lineage>
</organism>
<dbReference type="AlphaFoldDB" id="A0A4Z1PM53"/>
<feature type="region of interest" description="Disordered" evidence="1">
    <location>
        <begin position="20"/>
        <end position="40"/>
    </location>
</feature>
<dbReference type="OrthoDB" id="2578740at2759"/>
<evidence type="ECO:0000313" key="3">
    <source>
        <dbReference type="Proteomes" id="UP000298493"/>
    </source>
</evidence>
<reference evidence="2 3" key="1">
    <citation type="submission" date="2019-04" db="EMBL/GenBank/DDBJ databases">
        <title>High contiguity whole genome sequence and gene annotation resource for two Venturia nashicola isolates.</title>
        <authorList>
            <person name="Prokchorchik M."/>
            <person name="Won K."/>
            <person name="Lee Y."/>
            <person name="Choi E.D."/>
            <person name="Segonzac C."/>
            <person name="Sohn K.H."/>
        </authorList>
    </citation>
    <scope>NUCLEOTIDE SEQUENCE [LARGE SCALE GENOMIC DNA]</scope>
    <source>
        <strain evidence="2 3">PRI2</strain>
    </source>
</reference>
<proteinExistence type="predicted"/>
<comment type="caution">
    <text evidence="2">The sequence shown here is derived from an EMBL/GenBank/DDBJ whole genome shotgun (WGS) entry which is preliminary data.</text>
</comment>
<sequence>MASVTFFKRPEELRTRFDHYLKGTDNGNQKEPRNPGAKDTVDRLERDWPILGTKPQPCILCFKPLTDKALTAETKVTYDINSKLGGLQIPFKVLNTNVVPINKFLGDAKVQLGRDDLIKRLELTIALAKRGPDSARLRTCCASHL</sequence>
<evidence type="ECO:0000256" key="1">
    <source>
        <dbReference type="SAM" id="MobiDB-lite"/>
    </source>
</evidence>
<dbReference type="Proteomes" id="UP000298493">
    <property type="component" value="Unassembled WGS sequence"/>
</dbReference>